<reference evidence="6 7" key="1">
    <citation type="journal article" date="2018" name="Sci. Adv.">
        <title>Multi-heme cytochromes provide a pathway for survival in energy-limited environments.</title>
        <authorList>
            <person name="Deng X."/>
            <person name="Dohmae N."/>
            <person name="Nealson K.H."/>
            <person name="Hashimoto K."/>
            <person name="Okamoto A."/>
        </authorList>
    </citation>
    <scope>NUCLEOTIDE SEQUENCE [LARGE SCALE GENOMIC DNA]</scope>
    <source>
        <strain evidence="6 7">IS5</strain>
    </source>
</reference>
<dbReference type="Pfam" id="PF00440">
    <property type="entry name" value="TetR_N"/>
    <property type="match status" value="1"/>
</dbReference>
<evidence type="ECO:0000313" key="6">
    <source>
        <dbReference type="EMBL" id="BBD08699.1"/>
    </source>
</evidence>
<dbReference type="PANTHER" id="PTHR47506">
    <property type="entry name" value="TRANSCRIPTIONAL REGULATORY PROTEIN"/>
    <property type="match status" value="1"/>
</dbReference>
<evidence type="ECO:0000259" key="5">
    <source>
        <dbReference type="PROSITE" id="PS50977"/>
    </source>
</evidence>
<proteinExistence type="predicted"/>
<accession>A0A2Z6AZM2</accession>
<keyword evidence="1" id="KW-0805">Transcription regulation</keyword>
<dbReference type="GO" id="GO:0003677">
    <property type="term" value="F:DNA binding"/>
    <property type="evidence" value="ECO:0007669"/>
    <property type="project" value="UniProtKB-UniRule"/>
</dbReference>
<dbReference type="AlphaFoldDB" id="A0A2Z6AZM2"/>
<organism evidence="6 7">
    <name type="scientific">Desulfovibrio ferrophilus</name>
    <dbReference type="NCBI Taxonomy" id="241368"/>
    <lineage>
        <taxon>Bacteria</taxon>
        <taxon>Pseudomonadati</taxon>
        <taxon>Thermodesulfobacteriota</taxon>
        <taxon>Desulfovibrionia</taxon>
        <taxon>Desulfovibrionales</taxon>
        <taxon>Desulfovibrionaceae</taxon>
        <taxon>Desulfovibrio</taxon>
    </lineage>
</organism>
<keyword evidence="2 4" id="KW-0238">DNA-binding</keyword>
<evidence type="ECO:0000256" key="2">
    <source>
        <dbReference type="ARBA" id="ARBA00023125"/>
    </source>
</evidence>
<feature type="domain" description="HTH tetR-type" evidence="5">
    <location>
        <begin position="6"/>
        <end position="66"/>
    </location>
</feature>
<dbReference type="SUPFAM" id="SSF48498">
    <property type="entry name" value="Tetracyclin repressor-like, C-terminal domain"/>
    <property type="match status" value="1"/>
</dbReference>
<dbReference type="KEGG" id="dfl:DFE_1973"/>
<dbReference type="Gene3D" id="1.10.357.10">
    <property type="entry name" value="Tetracycline Repressor, domain 2"/>
    <property type="match status" value="1"/>
</dbReference>
<gene>
    <name evidence="6" type="ORF">DFE_1973</name>
</gene>
<dbReference type="SUPFAM" id="SSF46689">
    <property type="entry name" value="Homeodomain-like"/>
    <property type="match status" value="1"/>
</dbReference>
<dbReference type="InterPro" id="IPR001647">
    <property type="entry name" value="HTH_TetR"/>
</dbReference>
<dbReference type="OrthoDB" id="9793734at2"/>
<dbReference type="EMBL" id="AP017378">
    <property type="protein sequence ID" value="BBD08699.1"/>
    <property type="molecule type" value="Genomic_DNA"/>
</dbReference>
<evidence type="ECO:0000313" key="7">
    <source>
        <dbReference type="Proteomes" id="UP000269883"/>
    </source>
</evidence>
<dbReference type="Proteomes" id="UP000269883">
    <property type="component" value="Chromosome"/>
</dbReference>
<keyword evidence="3" id="KW-0804">Transcription</keyword>
<keyword evidence="7" id="KW-1185">Reference proteome</keyword>
<dbReference type="RefSeq" id="WP_126379018.1">
    <property type="nucleotide sequence ID" value="NZ_AP017378.1"/>
</dbReference>
<dbReference type="Pfam" id="PF16925">
    <property type="entry name" value="TetR_C_13"/>
    <property type="match status" value="1"/>
</dbReference>
<protein>
    <submittedName>
        <fullName evidence="6">Transcriptional regulator, TetR family</fullName>
    </submittedName>
</protein>
<dbReference type="InterPro" id="IPR036271">
    <property type="entry name" value="Tet_transcr_reg_TetR-rel_C_sf"/>
</dbReference>
<evidence type="ECO:0000256" key="1">
    <source>
        <dbReference type="ARBA" id="ARBA00023015"/>
    </source>
</evidence>
<name>A0A2Z6AZM2_9BACT</name>
<evidence type="ECO:0000256" key="4">
    <source>
        <dbReference type="PROSITE-ProRule" id="PRU00335"/>
    </source>
</evidence>
<dbReference type="PROSITE" id="PS50977">
    <property type="entry name" value="HTH_TETR_2"/>
    <property type="match status" value="1"/>
</dbReference>
<feature type="DNA-binding region" description="H-T-H motif" evidence="4">
    <location>
        <begin position="29"/>
        <end position="48"/>
    </location>
</feature>
<dbReference type="InterPro" id="IPR009057">
    <property type="entry name" value="Homeodomain-like_sf"/>
</dbReference>
<evidence type="ECO:0000256" key="3">
    <source>
        <dbReference type="ARBA" id="ARBA00023163"/>
    </source>
</evidence>
<sequence>MKTQKQGTRERIIEAGARIIHKNGFNNTGLKEILDAADIPKGSFYFYFKNKEDFGLQVVDHYVAHFGQMAMEILAGTDGSPLMRFRVLHEKFRDFYQAQECSLGCPVGNLAQEMGDLSPAFRKRLSNAIDGMASMYCSVLAEAQQAGALDPALDVREVSYFLVSGWHGALVRMKVTKDIEPLNLFMRMAFERVLGVPLPE</sequence>
<dbReference type="InterPro" id="IPR011075">
    <property type="entry name" value="TetR_C"/>
</dbReference>
<dbReference type="PRINTS" id="PR00455">
    <property type="entry name" value="HTHTETR"/>
</dbReference>
<dbReference type="PANTHER" id="PTHR47506:SF6">
    <property type="entry name" value="HTH-TYPE TRANSCRIPTIONAL REPRESSOR NEMR"/>
    <property type="match status" value="1"/>
</dbReference>